<dbReference type="Proteomes" id="UP000462376">
    <property type="component" value="Unassembled WGS sequence"/>
</dbReference>
<dbReference type="EMBL" id="WCTL01000005">
    <property type="protein sequence ID" value="KAB4237841.1"/>
    <property type="molecule type" value="Genomic_DNA"/>
</dbReference>
<name>A0A7J5I1Q2_BACUN</name>
<sequence>MNLNEYNALRRVTDAVRAADSAFCEDFYNDEPFTEKTFELLKDLLDNLSDLYSISDMIIDNETYRRDARKHRRIVAG</sequence>
<proteinExistence type="predicted"/>
<dbReference type="RefSeq" id="WP_151882796.1">
    <property type="nucleotide sequence ID" value="NZ_WCTL01000005.1"/>
</dbReference>
<evidence type="ECO:0000313" key="1">
    <source>
        <dbReference type="EMBL" id="KAB4237841.1"/>
    </source>
</evidence>
<evidence type="ECO:0000313" key="2">
    <source>
        <dbReference type="Proteomes" id="UP000462376"/>
    </source>
</evidence>
<protein>
    <submittedName>
        <fullName evidence="1">Uncharacterized protein</fullName>
    </submittedName>
</protein>
<dbReference type="AlphaFoldDB" id="A0A7J5I1Q2"/>
<reference evidence="1 2" key="1">
    <citation type="journal article" date="2019" name="Nat. Med.">
        <title>A library of human gut bacterial isolates paired with longitudinal multiomics data enables mechanistic microbiome research.</title>
        <authorList>
            <person name="Poyet M."/>
            <person name="Groussin M."/>
            <person name="Gibbons S.M."/>
            <person name="Avila-Pacheco J."/>
            <person name="Jiang X."/>
            <person name="Kearney S.M."/>
            <person name="Perrotta A.R."/>
            <person name="Berdy B."/>
            <person name="Zhao S."/>
            <person name="Lieberman T.D."/>
            <person name="Swanson P.K."/>
            <person name="Smith M."/>
            <person name="Roesemann S."/>
            <person name="Alexander J.E."/>
            <person name="Rich S.A."/>
            <person name="Livny J."/>
            <person name="Vlamakis H."/>
            <person name="Clish C."/>
            <person name="Bullock K."/>
            <person name="Deik A."/>
            <person name="Scott J."/>
            <person name="Pierce K.A."/>
            <person name="Xavier R.J."/>
            <person name="Alm E.J."/>
        </authorList>
    </citation>
    <scope>NUCLEOTIDE SEQUENCE [LARGE SCALE GENOMIC DNA]</scope>
    <source>
        <strain evidence="1 2">BIOML-A5</strain>
    </source>
</reference>
<comment type="caution">
    <text evidence="1">The sequence shown here is derived from an EMBL/GenBank/DDBJ whole genome shotgun (WGS) entry which is preliminary data.</text>
</comment>
<organism evidence="1 2">
    <name type="scientific">Bacteroides uniformis</name>
    <dbReference type="NCBI Taxonomy" id="820"/>
    <lineage>
        <taxon>Bacteria</taxon>
        <taxon>Pseudomonadati</taxon>
        <taxon>Bacteroidota</taxon>
        <taxon>Bacteroidia</taxon>
        <taxon>Bacteroidales</taxon>
        <taxon>Bacteroidaceae</taxon>
        <taxon>Bacteroides</taxon>
    </lineage>
</organism>
<gene>
    <name evidence="1" type="ORF">GAP47_07970</name>
</gene>
<accession>A0A7J5I1Q2</accession>